<evidence type="ECO:0000256" key="4">
    <source>
        <dbReference type="ARBA" id="ARBA00023239"/>
    </source>
</evidence>
<dbReference type="CDD" id="cd00614">
    <property type="entry name" value="CGS_like"/>
    <property type="match status" value="1"/>
</dbReference>
<feature type="compositionally biased region" description="Basic and acidic residues" evidence="5">
    <location>
        <begin position="1"/>
        <end position="22"/>
    </location>
</feature>
<dbReference type="InterPro" id="IPR015422">
    <property type="entry name" value="PyrdxlP-dep_Trfase_small"/>
</dbReference>
<accession>A0ABD5V8C2</accession>
<dbReference type="Pfam" id="PF01053">
    <property type="entry name" value="Cys_Met_Meta_PP"/>
    <property type="match status" value="1"/>
</dbReference>
<keyword evidence="6" id="KW-0032">Aminotransferase</keyword>
<dbReference type="Gene3D" id="3.90.1150.10">
    <property type="entry name" value="Aspartate Aminotransferase, domain 1"/>
    <property type="match status" value="1"/>
</dbReference>
<comment type="similarity">
    <text evidence="2">Belongs to the trans-sulfuration enzymes family.</text>
</comment>
<dbReference type="RefSeq" id="WP_336348821.1">
    <property type="nucleotide sequence ID" value="NZ_JAZAQL010000001.1"/>
</dbReference>
<dbReference type="SUPFAM" id="SSF53383">
    <property type="entry name" value="PLP-dependent transferases"/>
    <property type="match status" value="1"/>
</dbReference>
<dbReference type="FunFam" id="3.40.640.10:FF:000046">
    <property type="entry name" value="Cystathionine gamma-lyase"/>
    <property type="match status" value="1"/>
</dbReference>
<dbReference type="Gene3D" id="3.40.640.10">
    <property type="entry name" value="Type I PLP-dependent aspartate aminotransferase-like (Major domain)"/>
    <property type="match status" value="1"/>
</dbReference>
<keyword evidence="3" id="KW-0663">Pyridoxal phosphate</keyword>
<dbReference type="GO" id="GO:0016829">
    <property type="term" value="F:lyase activity"/>
    <property type="evidence" value="ECO:0007669"/>
    <property type="project" value="UniProtKB-KW"/>
</dbReference>
<evidence type="ECO:0000313" key="7">
    <source>
        <dbReference type="Proteomes" id="UP001596395"/>
    </source>
</evidence>
<evidence type="ECO:0000256" key="2">
    <source>
        <dbReference type="ARBA" id="ARBA00009077"/>
    </source>
</evidence>
<gene>
    <name evidence="6" type="ORF">ACFQGB_02935</name>
</gene>
<sequence>MDNRDNPHHFETLSVTHGERATPGEPMTGDVVSPIHLASTYALPGLDTEMSLEDLDPSKGDFVYSRLSNPTRHAVEQRLAALEGGDHGYAFSSGTAAIFTFLLAAVEPGDHVVAFDDLYAGTRRMLEDVFASRLHVDVDFVDATDAENVAAAVTDATTVVWMETPTNPTMNMCDIGAIADIADDADALFGVDNTFMSPYFQNPLELGADAVAHSTTKYLNGHSDSVGGALVTNDDALAEEVEFLQTVGVGDMLSPFDSYLLLRGTKTLPMRMDRHEANAMAVAEYLEAHDLVDAVHYPGLESHPQHDLATEQMSGYGGVLSFELAGGIEDAKRFLEALEEFTLAVSLGGVESLVELPAGMTHEPLAVDEREALGITDTLVRASVGVEHVDDLVADLDRGFDAMVDGAEFEATPAADD</sequence>
<reference evidence="6 7" key="1">
    <citation type="journal article" date="2019" name="Int. J. Syst. Evol. Microbiol.">
        <title>The Global Catalogue of Microorganisms (GCM) 10K type strain sequencing project: providing services to taxonomists for standard genome sequencing and annotation.</title>
        <authorList>
            <consortium name="The Broad Institute Genomics Platform"/>
            <consortium name="The Broad Institute Genome Sequencing Center for Infectious Disease"/>
            <person name="Wu L."/>
            <person name="Ma J."/>
        </authorList>
    </citation>
    <scope>NUCLEOTIDE SEQUENCE [LARGE SCALE GENOMIC DNA]</scope>
    <source>
        <strain evidence="6 7">GX26</strain>
    </source>
</reference>
<feature type="region of interest" description="Disordered" evidence="5">
    <location>
        <begin position="1"/>
        <end position="30"/>
    </location>
</feature>
<keyword evidence="6" id="KW-0808">Transferase</keyword>
<proteinExistence type="inferred from homology"/>
<evidence type="ECO:0000313" key="6">
    <source>
        <dbReference type="EMBL" id="MFC6951809.1"/>
    </source>
</evidence>
<keyword evidence="4" id="KW-0456">Lyase</keyword>
<dbReference type="FunFam" id="3.90.1150.10:FF:000008">
    <property type="entry name" value="Cystathionine gamma-synthase"/>
    <property type="match status" value="1"/>
</dbReference>
<organism evidence="6 7">
    <name type="scientific">Halorubellus litoreus</name>
    <dbReference type="NCBI Taxonomy" id="755308"/>
    <lineage>
        <taxon>Archaea</taxon>
        <taxon>Methanobacteriati</taxon>
        <taxon>Methanobacteriota</taxon>
        <taxon>Stenosarchaea group</taxon>
        <taxon>Halobacteria</taxon>
        <taxon>Halobacteriales</taxon>
        <taxon>Halorubellaceae</taxon>
        <taxon>Halorubellus</taxon>
    </lineage>
</organism>
<evidence type="ECO:0000256" key="3">
    <source>
        <dbReference type="ARBA" id="ARBA00022898"/>
    </source>
</evidence>
<comment type="cofactor">
    <cofactor evidence="1">
        <name>pyridoxal 5'-phosphate</name>
        <dbReference type="ChEBI" id="CHEBI:597326"/>
    </cofactor>
</comment>
<dbReference type="PANTHER" id="PTHR11808:SF15">
    <property type="entry name" value="CYSTATHIONINE GAMMA-LYASE"/>
    <property type="match status" value="1"/>
</dbReference>
<dbReference type="InterPro" id="IPR000277">
    <property type="entry name" value="Cys/Met-Metab_PyrdxlP-dep_enz"/>
</dbReference>
<comment type="caution">
    <text evidence="6">The sequence shown here is derived from an EMBL/GenBank/DDBJ whole genome shotgun (WGS) entry which is preliminary data.</text>
</comment>
<dbReference type="InterPro" id="IPR015421">
    <property type="entry name" value="PyrdxlP-dep_Trfase_major"/>
</dbReference>
<dbReference type="PIRSF" id="PIRSF001434">
    <property type="entry name" value="CGS"/>
    <property type="match status" value="1"/>
</dbReference>
<keyword evidence="7" id="KW-1185">Reference proteome</keyword>
<name>A0ABD5V8C2_9EURY</name>
<dbReference type="EMBL" id="JBHSXN010000001">
    <property type="protein sequence ID" value="MFC6951809.1"/>
    <property type="molecule type" value="Genomic_DNA"/>
</dbReference>
<dbReference type="AlphaFoldDB" id="A0ABD5V8C2"/>
<dbReference type="Proteomes" id="UP001596395">
    <property type="component" value="Unassembled WGS sequence"/>
</dbReference>
<evidence type="ECO:0000256" key="1">
    <source>
        <dbReference type="ARBA" id="ARBA00001933"/>
    </source>
</evidence>
<dbReference type="GO" id="GO:0008483">
    <property type="term" value="F:transaminase activity"/>
    <property type="evidence" value="ECO:0007669"/>
    <property type="project" value="UniProtKB-KW"/>
</dbReference>
<protein>
    <submittedName>
        <fullName evidence="6">PLP-dependent aspartate aminotransferase family protein</fullName>
    </submittedName>
</protein>
<evidence type="ECO:0000256" key="5">
    <source>
        <dbReference type="SAM" id="MobiDB-lite"/>
    </source>
</evidence>
<dbReference type="PANTHER" id="PTHR11808">
    <property type="entry name" value="TRANS-SULFURATION ENZYME FAMILY MEMBER"/>
    <property type="match status" value="1"/>
</dbReference>
<dbReference type="InterPro" id="IPR015424">
    <property type="entry name" value="PyrdxlP-dep_Trfase"/>
</dbReference>